<evidence type="ECO:0000256" key="4">
    <source>
        <dbReference type="SAM" id="MobiDB-lite"/>
    </source>
</evidence>
<evidence type="ECO:0000313" key="8">
    <source>
        <dbReference type="EMBL" id="SPJ24546.1"/>
    </source>
</evidence>
<dbReference type="CDD" id="cd11386">
    <property type="entry name" value="MCP_signal"/>
    <property type="match status" value="1"/>
</dbReference>
<dbReference type="EMBL" id="ONZF01000004">
    <property type="protein sequence ID" value="SPJ24546.1"/>
    <property type="molecule type" value="Genomic_DNA"/>
</dbReference>
<keyword evidence="5" id="KW-1133">Transmembrane helix</keyword>
<feature type="region of interest" description="Disordered" evidence="4">
    <location>
        <begin position="361"/>
        <end position="383"/>
    </location>
</feature>
<feature type="compositionally biased region" description="Basic and acidic residues" evidence="4">
    <location>
        <begin position="371"/>
        <end position="383"/>
    </location>
</feature>
<dbReference type="SMART" id="SM00304">
    <property type="entry name" value="HAMP"/>
    <property type="match status" value="1"/>
</dbReference>
<protein>
    <submittedName>
        <fullName evidence="8">Methyl-accepting chemotaxis protein III</fullName>
    </submittedName>
</protein>
<dbReference type="Pfam" id="PF17201">
    <property type="entry name" value="Cache_3-Cache_2"/>
    <property type="match status" value="1"/>
</dbReference>
<organism evidence="8 9">
    <name type="scientific">Palleronia abyssalis</name>
    <dbReference type="NCBI Taxonomy" id="1501240"/>
    <lineage>
        <taxon>Bacteria</taxon>
        <taxon>Pseudomonadati</taxon>
        <taxon>Pseudomonadota</taxon>
        <taxon>Alphaproteobacteria</taxon>
        <taxon>Rhodobacterales</taxon>
        <taxon>Roseobacteraceae</taxon>
        <taxon>Palleronia</taxon>
    </lineage>
</organism>
<keyword evidence="5" id="KW-0472">Membrane</keyword>
<dbReference type="PANTHER" id="PTHR43531:SF11">
    <property type="entry name" value="METHYL-ACCEPTING CHEMOTAXIS PROTEIN 3"/>
    <property type="match status" value="1"/>
</dbReference>
<dbReference type="SUPFAM" id="SSF58104">
    <property type="entry name" value="Methyl-accepting chemotaxis protein (MCP) signaling domain"/>
    <property type="match status" value="1"/>
</dbReference>
<dbReference type="AlphaFoldDB" id="A0A2R8BWU0"/>
<sequence length="592" mass="62896">MRRLSFLHSIKSKVLALVIGASVGTAAILLVQQVYTEAKVSTAQELERSLETAAALVDLSVPDITVDWAANGGLQSITWAGKPSFEDHSLIDLVGEVTGETATIFVFDETQGEFVRRTTNIIKPDGERAVGTVLGVGGAVHPVVSAGTTFRGQAEILGKDYYTVYYPIRNAAGNVDGILYVGVTKSDLVSNWMSFALRSALFALVPILLSLGAAVLFVRYLGRSLEKAVDVVRSVSRGNLNADAISRSRDEIGMLLSAMRIMIEDLKGMSHAAEGIAKGDLDVEVVPRSQEDRLGIALRDMVVRLRSVISKASSSAAYVADSASDMNQTATQLSAGSNQQASAVQEASASVEEMTANIRQNADNASQTEKIANHSSEEAKRSGEVVGNAVQAMKTIAERINIIQEIARQTDLLALNAAVEAARAGTHGKGFAVVASEVRKLAERSQQAAAEIRTLSAETLDLSGEAGRMLDSLVPNIQRTADLVSEISASTREQNIGAEQINQAIRELDTVIQQNAAAAEQSASTSQELASHSSELTGVISYFRMNAETRPNDVPASPTSYIERTDEGAMVEAVAADAAADFSQPNSLREAS</sequence>
<dbReference type="Gene3D" id="6.10.340.10">
    <property type="match status" value="1"/>
</dbReference>
<dbReference type="PROSITE" id="PS50885">
    <property type="entry name" value="HAMP"/>
    <property type="match status" value="1"/>
</dbReference>
<gene>
    <name evidence="8" type="primary">trg_2</name>
    <name evidence="8" type="ORF">PAA8504_02379</name>
</gene>
<dbReference type="InterPro" id="IPR004089">
    <property type="entry name" value="MCPsignal_dom"/>
</dbReference>
<dbReference type="InterPro" id="IPR029151">
    <property type="entry name" value="Sensor-like_sf"/>
</dbReference>
<evidence type="ECO:0000259" key="6">
    <source>
        <dbReference type="PROSITE" id="PS50111"/>
    </source>
</evidence>
<evidence type="ECO:0000256" key="3">
    <source>
        <dbReference type="PROSITE-ProRule" id="PRU00284"/>
    </source>
</evidence>
<name>A0A2R8BWU0_9RHOB</name>
<evidence type="ECO:0000259" key="7">
    <source>
        <dbReference type="PROSITE" id="PS50885"/>
    </source>
</evidence>
<feature type="compositionally biased region" description="Polar residues" evidence="4">
    <location>
        <begin position="361"/>
        <end position="370"/>
    </location>
</feature>
<evidence type="ECO:0000256" key="1">
    <source>
        <dbReference type="ARBA" id="ARBA00022500"/>
    </source>
</evidence>
<keyword evidence="9" id="KW-1185">Reference proteome</keyword>
<dbReference type="SMART" id="SM00283">
    <property type="entry name" value="MA"/>
    <property type="match status" value="1"/>
</dbReference>
<comment type="similarity">
    <text evidence="2">Belongs to the methyl-accepting chemotaxis (MCP) protein family.</text>
</comment>
<dbReference type="InterPro" id="IPR033462">
    <property type="entry name" value="Cache_3-Cache_2"/>
</dbReference>
<dbReference type="PROSITE" id="PS50111">
    <property type="entry name" value="CHEMOTAXIS_TRANSDUC_2"/>
    <property type="match status" value="1"/>
</dbReference>
<keyword evidence="5" id="KW-0812">Transmembrane</keyword>
<dbReference type="GO" id="GO:0007165">
    <property type="term" value="P:signal transduction"/>
    <property type="evidence" value="ECO:0007669"/>
    <property type="project" value="UniProtKB-KW"/>
</dbReference>
<dbReference type="GO" id="GO:0004888">
    <property type="term" value="F:transmembrane signaling receptor activity"/>
    <property type="evidence" value="ECO:0007669"/>
    <property type="project" value="TreeGrafter"/>
</dbReference>
<dbReference type="RefSeq" id="WP_108894361.1">
    <property type="nucleotide sequence ID" value="NZ_ONZF01000004.1"/>
</dbReference>
<dbReference type="CDD" id="cd06225">
    <property type="entry name" value="HAMP"/>
    <property type="match status" value="1"/>
</dbReference>
<feature type="domain" description="HAMP" evidence="7">
    <location>
        <begin position="219"/>
        <end position="271"/>
    </location>
</feature>
<dbReference type="GO" id="GO:0006935">
    <property type="term" value="P:chemotaxis"/>
    <property type="evidence" value="ECO:0007669"/>
    <property type="project" value="UniProtKB-KW"/>
</dbReference>
<keyword evidence="3" id="KW-0807">Transducer</keyword>
<dbReference type="Gene3D" id="1.10.287.950">
    <property type="entry name" value="Methyl-accepting chemotaxis protein"/>
    <property type="match status" value="1"/>
</dbReference>
<feature type="transmembrane region" description="Helical" evidence="5">
    <location>
        <begin position="195"/>
        <end position="218"/>
    </location>
</feature>
<dbReference type="InterPro" id="IPR051310">
    <property type="entry name" value="MCP_chemotaxis"/>
</dbReference>
<evidence type="ECO:0000256" key="5">
    <source>
        <dbReference type="SAM" id="Phobius"/>
    </source>
</evidence>
<dbReference type="InterPro" id="IPR003660">
    <property type="entry name" value="HAMP_dom"/>
</dbReference>
<dbReference type="Pfam" id="PF00015">
    <property type="entry name" value="MCPsignal"/>
    <property type="match status" value="1"/>
</dbReference>
<keyword evidence="1" id="KW-0145">Chemotaxis</keyword>
<reference evidence="9" key="1">
    <citation type="submission" date="2018-03" db="EMBL/GenBank/DDBJ databases">
        <authorList>
            <person name="Rodrigo-Torres L."/>
            <person name="Arahal R. D."/>
            <person name="Lucena T."/>
        </authorList>
    </citation>
    <scope>NUCLEOTIDE SEQUENCE [LARGE SCALE GENOMIC DNA]</scope>
    <source>
        <strain evidence="9">CECT 8504</strain>
    </source>
</reference>
<evidence type="ECO:0000313" key="9">
    <source>
        <dbReference type="Proteomes" id="UP000244912"/>
    </source>
</evidence>
<accession>A0A2R8BWU0</accession>
<dbReference type="PANTHER" id="PTHR43531">
    <property type="entry name" value="PROTEIN ICFG"/>
    <property type="match status" value="1"/>
</dbReference>
<evidence type="ECO:0000256" key="2">
    <source>
        <dbReference type="ARBA" id="ARBA00029447"/>
    </source>
</evidence>
<dbReference type="Proteomes" id="UP000244912">
    <property type="component" value="Unassembled WGS sequence"/>
</dbReference>
<dbReference type="Pfam" id="PF00672">
    <property type="entry name" value="HAMP"/>
    <property type="match status" value="1"/>
</dbReference>
<proteinExistence type="inferred from homology"/>
<dbReference type="GO" id="GO:0005886">
    <property type="term" value="C:plasma membrane"/>
    <property type="evidence" value="ECO:0007669"/>
    <property type="project" value="TreeGrafter"/>
</dbReference>
<dbReference type="OrthoDB" id="9814362at2"/>
<feature type="domain" description="Methyl-accepting transducer" evidence="6">
    <location>
        <begin position="315"/>
        <end position="530"/>
    </location>
</feature>
<dbReference type="SUPFAM" id="SSF103190">
    <property type="entry name" value="Sensory domain-like"/>
    <property type="match status" value="1"/>
</dbReference>